<dbReference type="CDD" id="cd15734">
    <property type="entry name" value="FYVE_ZFYV1"/>
    <property type="match status" value="2"/>
</dbReference>
<evidence type="ECO:0000313" key="7">
    <source>
        <dbReference type="Proteomes" id="UP000242457"/>
    </source>
</evidence>
<organism evidence="6 7">
    <name type="scientific">Apis cerana cerana</name>
    <name type="common">Oriental honeybee</name>
    <dbReference type="NCBI Taxonomy" id="94128"/>
    <lineage>
        <taxon>Eukaryota</taxon>
        <taxon>Metazoa</taxon>
        <taxon>Ecdysozoa</taxon>
        <taxon>Arthropoda</taxon>
        <taxon>Hexapoda</taxon>
        <taxon>Insecta</taxon>
        <taxon>Pterygota</taxon>
        <taxon>Neoptera</taxon>
        <taxon>Endopterygota</taxon>
        <taxon>Hymenoptera</taxon>
        <taxon>Apocrita</taxon>
        <taxon>Aculeata</taxon>
        <taxon>Apoidea</taxon>
        <taxon>Anthophila</taxon>
        <taxon>Apidae</taxon>
        <taxon>Apis</taxon>
    </lineage>
</organism>
<dbReference type="SUPFAM" id="SSF52540">
    <property type="entry name" value="P-loop containing nucleoside triphosphate hydrolases"/>
    <property type="match status" value="1"/>
</dbReference>
<dbReference type="STRING" id="94128.A0A2A3ELF8"/>
<feature type="domain" description="FYVE-type" evidence="5">
    <location>
        <begin position="671"/>
        <end position="730"/>
    </location>
</feature>
<evidence type="ECO:0000256" key="4">
    <source>
        <dbReference type="PROSITE-ProRule" id="PRU00091"/>
    </source>
</evidence>
<reference evidence="6 7" key="1">
    <citation type="submission" date="2014-07" db="EMBL/GenBank/DDBJ databases">
        <title>Genomic and transcriptomic analysis on Apis cerana provide comprehensive insights into honey bee biology.</title>
        <authorList>
            <person name="Diao Q."/>
            <person name="Sun L."/>
            <person name="Zheng H."/>
            <person name="Zheng H."/>
            <person name="Xu S."/>
            <person name="Wang S."/>
            <person name="Zeng Z."/>
            <person name="Hu F."/>
            <person name="Su S."/>
            <person name="Wu J."/>
        </authorList>
    </citation>
    <scope>NUCLEOTIDE SEQUENCE [LARGE SCALE GENOMIC DNA]</scope>
    <source>
        <tissue evidence="6">Pupae without intestine</tissue>
    </source>
</reference>
<dbReference type="PROSITE" id="PS50178">
    <property type="entry name" value="ZF_FYVE"/>
    <property type="match status" value="2"/>
</dbReference>
<dbReference type="SMART" id="SM00064">
    <property type="entry name" value="FYVE"/>
    <property type="match status" value="2"/>
</dbReference>
<dbReference type="GO" id="GO:0005545">
    <property type="term" value="F:1-phosphatidylinositol binding"/>
    <property type="evidence" value="ECO:0007669"/>
    <property type="project" value="TreeGrafter"/>
</dbReference>
<evidence type="ECO:0000259" key="5">
    <source>
        <dbReference type="PROSITE" id="PS50178"/>
    </source>
</evidence>
<dbReference type="InterPro" id="IPR000306">
    <property type="entry name" value="Znf_FYVE"/>
</dbReference>
<accession>A0A2A3ELF8</accession>
<evidence type="ECO:0000313" key="6">
    <source>
        <dbReference type="EMBL" id="PBC32558.1"/>
    </source>
</evidence>
<sequence length="730" mass="83173">MFALHRSDNSYHLHKNRFKKRERRILALKLLSIAVQVIFRKGVYYNSCIESQRIQLLVMEVIIPLHCIMSAFWKECKLEATGPAIMKSLDTMCICNKDIYHSSHDSVNGNEIHESEMHMKCQCSQPKSFLLIDGQEYLRVCNAEQFMEKLNCSDKDLEVKVVSIFGNTGDGKSHTLNQTFFKGEEVFETSNDQNSCTLGVWAALDPVLNVICLDTEGLLGITSYENERTRLLLKVLAVSDIVVYRTQSEKLNRDLFTFIGTASRAYSHHFQAALQAVGQRKGDLGSISALGPSIIVLHETRYTKPLTNNGIENAEDILRTRFAQMKLETEAFSSIKYVGIQTTNSTTDYELLQTAIKKELYNTNIRSARKPYLVYNTLKILNEKFSGEMENFSNTLFPDQYFTCSVKCLSCGSRCSNSMGHLLEGKPHSSNTKCRYQHQYENVIYICKKCHSNGNEVQVMKRVQTQNDNSWYGLVKYAWSGDVIECPHCGEIYKSRHYWYNNKNPEDFAVRTEITHVWNMGNHTVTTQNAAQRVIDGVSYITEAVTNVSLQPTKVLSAWVADQVAPSYWRPNNEIKHCHKCKMLFGLTDTKHHCRACGEGFCEQCSSKTKCVPSRNWHTPVRVCDICYNKDESTESSEDVSARKVSEQVVSTLSAVALIKDTVRPSYWIPDSEIVNCCICYQKFSASLTLHHCRDCGRGVCQDCSRHRKPVPHRGWDKPVRVCDSCIKIV</sequence>
<dbReference type="GO" id="GO:0008270">
    <property type="term" value="F:zinc ion binding"/>
    <property type="evidence" value="ECO:0007669"/>
    <property type="project" value="UniProtKB-KW"/>
</dbReference>
<protein>
    <submittedName>
        <fullName evidence="6">Zinc finger FYVE domain-containing protein</fullName>
    </submittedName>
</protein>
<dbReference type="GO" id="GO:0005547">
    <property type="term" value="F:phosphatidylinositol-3,4,5-trisphosphate binding"/>
    <property type="evidence" value="ECO:0007669"/>
    <property type="project" value="TreeGrafter"/>
</dbReference>
<dbReference type="Pfam" id="PF01363">
    <property type="entry name" value="FYVE"/>
    <property type="match status" value="2"/>
</dbReference>
<dbReference type="Gene3D" id="3.40.50.300">
    <property type="entry name" value="P-loop containing nucleotide triphosphate hydrolases"/>
    <property type="match status" value="1"/>
</dbReference>
<gene>
    <name evidence="6" type="ORF">APICC_01881</name>
</gene>
<dbReference type="GO" id="GO:0140042">
    <property type="term" value="P:lipid droplet formation"/>
    <property type="evidence" value="ECO:0007669"/>
    <property type="project" value="TreeGrafter"/>
</dbReference>
<dbReference type="Proteomes" id="UP000242457">
    <property type="component" value="Unassembled WGS sequence"/>
</dbReference>
<dbReference type="PANTHER" id="PTHR46624:SF4">
    <property type="entry name" value="FYVE-TYPE DOMAIN-CONTAINING PROTEIN"/>
    <property type="match status" value="1"/>
</dbReference>
<keyword evidence="1" id="KW-0479">Metal-binding</keyword>
<dbReference type="GO" id="GO:0043325">
    <property type="term" value="F:phosphatidylinositol-3,4-bisphosphate binding"/>
    <property type="evidence" value="ECO:0007669"/>
    <property type="project" value="TreeGrafter"/>
</dbReference>
<evidence type="ECO:0000256" key="1">
    <source>
        <dbReference type="ARBA" id="ARBA00022723"/>
    </source>
</evidence>
<dbReference type="OrthoDB" id="68108at2759"/>
<keyword evidence="7" id="KW-1185">Reference proteome</keyword>
<keyword evidence="2 4" id="KW-0863">Zinc-finger</keyword>
<dbReference type="SUPFAM" id="SSF57903">
    <property type="entry name" value="FYVE/PHD zinc finger"/>
    <property type="match status" value="2"/>
</dbReference>
<dbReference type="InterPro" id="IPR042427">
    <property type="entry name" value="ZFYV1"/>
</dbReference>
<dbReference type="EMBL" id="KZ288215">
    <property type="protein sequence ID" value="PBC32558.1"/>
    <property type="molecule type" value="Genomic_DNA"/>
</dbReference>
<dbReference type="InterPro" id="IPR011011">
    <property type="entry name" value="Znf_FYVE_PHD"/>
</dbReference>
<dbReference type="GO" id="GO:0005811">
    <property type="term" value="C:lipid droplet"/>
    <property type="evidence" value="ECO:0007669"/>
    <property type="project" value="TreeGrafter"/>
</dbReference>
<name>A0A2A3ELF8_APICC</name>
<dbReference type="InterPro" id="IPR027417">
    <property type="entry name" value="P-loop_NTPase"/>
</dbReference>
<evidence type="ECO:0000256" key="2">
    <source>
        <dbReference type="ARBA" id="ARBA00022771"/>
    </source>
</evidence>
<dbReference type="AlphaFoldDB" id="A0A2A3ELF8"/>
<feature type="domain" description="FYVE-type" evidence="5">
    <location>
        <begin position="572"/>
        <end position="632"/>
    </location>
</feature>
<keyword evidence="3" id="KW-0862">Zinc</keyword>
<dbReference type="Gene3D" id="3.30.40.10">
    <property type="entry name" value="Zinc/RING finger domain, C3HC4 (zinc finger)"/>
    <property type="match status" value="2"/>
</dbReference>
<dbReference type="InterPro" id="IPR017455">
    <property type="entry name" value="Znf_FYVE-rel"/>
</dbReference>
<proteinExistence type="predicted"/>
<evidence type="ECO:0000256" key="3">
    <source>
        <dbReference type="ARBA" id="ARBA00022833"/>
    </source>
</evidence>
<dbReference type="PANTHER" id="PTHR46624">
    <property type="entry name" value="AGAP002036-PA"/>
    <property type="match status" value="1"/>
</dbReference>
<dbReference type="GO" id="GO:0032266">
    <property type="term" value="F:phosphatidylinositol-3-phosphate binding"/>
    <property type="evidence" value="ECO:0007669"/>
    <property type="project" value="TreeGrafter"/>
</dbReference>
<dbReference type="InterPro" id="IPR013083">
    <property type="entry name" value="Znf_RING/FYVE/PHD"/>
</dbReference>